<feature type="transmembrane region" description="Helical" evidence="6">
    <location>
        <begin position="21"/>
        <end position="44"/>
    </location>
</feature>
<dbReference type="Pfam" id="PF02588">
    <property type="entry name" value="YitT_membrane"/>
    <property type="match status" value="1"/>
</dbReference>
<protein>
    <recommendedName>
        <fullName evidence="7">DUF2179 domain-containing protein</fullName>
    </recommendedName>
</protein>
<evidence type="ECO:0000313" key="9">
    <source>
        <dbReference type="Proteomes" id="UP000051845"/>
    </source>
</evidence>
<accession>A0A0R2BI86</accession>
<keyword evidence="3 6" id="KW-0812">Transmembrane</keyword>
<dbReference type="CDD" id="cd16380">
    <property type="entry name" value="YitT_C"/>
    <property type="match status" value="1"/>
</dbReference>
<dbReference type="GO" id="GO:0005886">
    <property type="term" value="C:plasma membrane"/>
    <property type="evidence" value="ECO:0007669"/>
    <property type="project" value="UniProtKB-SubCell"/>
</dbReference>
<dbReference type="EMBL" id="AYYR01000054">
    <property type="protein sequence ID" value="KRM75251.1"/>
    <property type="molecule type" value="Genomic_DNA"/>
</dbReference>
<dbReference type="PATRIC" id="fig|1423733.4.peg.2551"/>
<evidence type="ECO:0000256" key="6">
    <source>
        <dbReference type="SAM" id="Phobius"/>
    </source>
</evidence>
<comment type="caution">
    <text evidence="8">The sequence shown here is derived from an EMBL/GenBank/DDBJ whole genome shotgun (WGS) entry which is preliminary data.</text>
</comment>
<keyword evidence="2" id="KW-1003">Cell membrane</keyword>
<evidence type="ECO:0000256" key="1">
    <source>
        <dbReference type="ARBA" id="ARBA00004651"/>
    </source>
</evidence>
<dbReference type="Gene3D" id="3.30.70.120">
    <property type="match status" value="1"/>
</dbReference>
<dbReference type="InterPro" id="IPR051461">
    <property type="entry name" value="UPF0750_membrane"/>
</dbReference>
<evidence type="ECO:0000259" key="7">
    <source>
        <dbReference type="Pfam" id="PF10035"/>
    </source>
</evidence>
<dbReference type="InterPro" id="IPR003740">
    <property type="entry name" value="YitT"/>
</dbReference>
<keyword evidence="4 6" id="KW-1133">Transmembrane helix</keyword>
<evidence type="ECO:0000313" key="8">
    <source>
        <dbReference type="EMBL" id="KRM75251.1"/>
    </source>
</evidence>
<comment type="subcellular location">
    <subcellularLocation>
        <location evidence="1">Cell membrane</location>
        <topology evidence="1">Multi-pass membrane protein</topology>
    </subcellularLocation>
</comment>
<sequence>MFHVEQWLESQKWRRTMSIKLIKNGLHIILGAMVYAVAVNYFLIPNRIGEGGVTGLTTVGYYALHIQPALTNFVLNGILVIIGFRFLKKSTVFYTLWAVIWISIFLKVPVFFPYKTSQTLIAAIFGGVLMGLSMGLIFRAEGTIAGSTILAKILNRYFGVRNGSATLCFDLMVAIPSGLIIGFQNMLLTVIELYISAVVLNKYLDMLGTERAIMVISNQNQRIAKALSENIGRGVTMLKASGFYSKSDEEVLYFICTPQQWTLVIPIVQSIDPDAFVITEGVRSVRGQELNQLL</sequence>
<dbReference type="PIRSF" id="PIRSF006483">
    <property type="entry name" value="Membrane_protein_YitT"/>
    <property type="match status" value="1"/>
</dbReference>
<evidence type="ECO:0000256" key="4">
    <source>
        <dbReference type="ARBA" id="ARBA00022989"/>
    </source>
</evidence>
<dbReference type="STRING" id="33960.TY91_14830"/>
<dbReference type="Proteomes" id="UP000051845">
    <property type="component" value="Unassembled WGS sequence"/>
</dbReference>
<dbReference type="Pfam" id="PF10035">
    <property type="entry name" value="DUF2179"/>
    <property type="match status" value="1"/>
</dbReference>
<proteinExistence type="predicted"/>
<dbReference type="AlphaFoldDB" id="A0A0R2BI86"/>
<feature type="transmembrane region" description="Helical" evidence="6">
    <location>
        <begin position="159"/>
        <end position="180"/>
    </location>
</feature>
<dbReference type="PANTHER" id="PTHR33545">
    <property type="entry name" value="UPF0750 MEMBRANE PROTEIN YITT-RELATED"/>
    <property type="match status" value="1"/>
</dbReference>
<feature type="transmembrane region" description="Helical" evidence="6">
    <location>
        <begin position="94"/>
        <end position="114"/>
    </location>
</feature>
<gene>
    <name evidence="8" type="ORF">FC82_GL002437</name>
</gene>
<feature type="transmembrane region" description="Helical" evidence="6">
    <location>
        <begin position="64"/>
        <end position="87"/>
    </location>
</feature>
<dbReference type="InterPro" id="IPR015867">
    <property type="entry name" value="N-reg_PII/ATP_PRibTrfase_C"/>
</dbReference>
<dbReference type="PANTHER" id="PTHR33545:SF4">
    <property type="entry name" value="UPF0750 MEMBRANE PROTEIN YXKD"/>
    <property type="match status" value="1"/>
</dbReference>
<keyword evidence="5 6" id="KW-0472">Membrane</keyword>
<evidence type="ECO:0000256" key="2">
    <source>
        <dbReference type="ARBA" id="ARBA00022475"/>
    </source>
</evidence>
<organism evidence="8 9">
    <name type="scientific">Secundilactobacillus collinoides DSM 20515 = JCM 1123</name>
    <dbReference type="NCBI Taxonomy" id="1423733"/>
    <lineage>
        <taxon>Bacteria</taxon>
        <taxon>Bacillati</taxon>
        <taxon>Bacillota</taxon>
        <taxon>Bacilli</taxon>
        <taxon>Lactobacillales</taxon>
        <taxon>Lactobacillaceae</taxon>
        <taxon>Secundilactobacillus</taxon>
    </lineage>
</organism>
<name>A0A0R2BI86_SECCO</name>
<feature type="transmembrane region" description="Helical" evidence="6">
    <location>
        <begin position="120"/>
        <end position="138"/>
    </location>
</feature>
<feature type="domain" description="DUF2179" evidence="7">
    <location>
        <begin position="233"/>
        <end position="287"/>
    </location>
</feature>
<reference evidence="8 9" key="1">
    <citation type="journal article" date="2015" name="Genome Announc.">
        <title>Expanding the biotechnology potential of lactobacilli through comparative genomics of 213 strains and associated genera.</title>
        <authorList>
            <person name="Sun Z."/>
            <person name="Harris H.M."/>
            <person name="McCann A."/>
            <person name="Guo C."/>
            <person name="Argimon S."/>
            <person name="Zhang W."/>
            <person name="Yang X."/>
            <person name="Jeffery I.B."/>
            <person name="Cooney J.C."/>
            <person name="Kagawa T.F."/>
            <person name="Liu W."/>
            <person name="Song Y."/>
            <person name="Salvetti E."/>
            <person name="Wrobel A."/>
            <person name="Rasinkangas P."/>
            <person name="Parkhill J."/>
            <person name="Rea M.C."/>
            <person name="O'Sullivan O."/>
            <person name="Ritari J."/>
            <person name="Douillard F.P."/>
            <person name="Paul Ross R."/>
            <person name="Yang R."/>
            <person name="Briner A.E."/>
            <person name="Felis G.E."/>
            <person name="de Vos W.M."/>
            <person name="Barrangou R."/>
            <person name="Klaenhammer T.R."/>
            <person name="Caufield P.W."/>
            <person name="Cui Y."/>
            <person name="Zhang H."/>
            <person name="O'Toole P.W."/>
        </authorList>
    </citation>
    <scope>NUCLEOTIDE SEQUENCE [LARGE SCALE GENOMIC DNA]</scope>
    <source>
        <strain evidence="8 9">DSM 20515</strain>
    </source>
</reference>
<dbReference type="InterPro" id="IPR019264">
    <property type="entry name" value="DUF2179"/>
</dbReference>
<evidence type="ECO:0000256" key="3">
    <source>
        <dbReference type="ARBA" id="ARBA00022692"/>
    </source>
</evidence>
<evidence type="ECO:0000256" key="5">
    <source>
        <dbReference type="ARBA" id="ARBA00023136"/>
    </source>
</evidence>